<comment type="caution">
    <text evidence="1">The sequence shown here is derived from an EMBL/GenBank/DDBJ whole genome shotgun (WGS) entry which is preliminary data.</text>
</comment>
<evidence type="ECO:0000313" key="1">
    <source>
        <dbReference type="EMBL" id="KAK6761227.1"/>
    </source>
</evidence>
<name>A0ABR1EEW3_NECAM</name>
<proteinExistence type="predicted"/>
<dbReference type="PANTHER" id="PTHR47027">
    <property type="entry name" value="REVERSE TRANSCRIPTASE DOMAIN-CONTAINING PROTEIN"/>
    <property type="match status" value="1"/>
</dbReference>
<sequence length="465" mass="52685">MNFGAVAQAAALEAVRWIIAVRRTLDGNAGIRDETAISIGNYTVYCGDADERKVDAALQDRRLKLWIVGARAPTETNEGNSKVAFYDLLNALMPKMPNQEVVIVGIDANAKIGLEQQSDVLGEWYNPAKCTSDNVTVRLFRADGVPKEFVRSLDAMNQRTVAAVLTPDGCTTQFEVVTGVRQEAVEEPFLFNFAIDDIVRETVEQRPANVVLAPSGCPLSDLEYTYDVTFAQSSTKIQHVVNLVSKLDGRFANRSEEPAAYAGYEKDIHQPVMAIFTSNSLTKCLWSTPITNEVKLRVYLFAICFIMMYGSETWVACSTVMEKLCCTERMLIIQLLGYFWPRVCRSEDLYAEFDVVCRRMTRGRYQHLALPSKVAIENRLRFFGHILPVGCLVKRVLRSLSGSNWEKPFGRKRKFWTEVVKEDLRTLGVDRQFRRDVRFYAMWSSIDWIDSVQALAEDREGWGEL</sequence>
<organism evidence="1 2">
    <name type="scientific">Necator americanus</name>
    <name type="common">Human hookworm</name>
    <dbReference type="NCBI Taxonomy" id="51031"/>
    <lineage>
        <taxon>Eukaryota</taxon>
        <taxon>Metazoa</taxon>
        <taxon>Ecdysozoa</taxon>
        <taxon>Nematoda</taxon>
        <taxon>Chromadorea</taxon>
        <taxon>Rhabditida</taxon>
        <taxon>Rhabditina</taxon>
        <taxon>Rhabditomorpha</taxon>
        <taxon>Strongyloidea</taxon>
        <taxon>Ancylostomatidae</taxon>
        <taxon>Bunostominae</taxon>
        <taxon>Necator</taxon>
    </lineage>
</organism>
<dbReference type="PANTHER" id="PTHR47027:SF20">
    <property type="entry name" value="REVERSE TRANSCRIPTASE-LIKE PROTEIN WITH RNA-DIRECTED DNA POLYMERASE DOMAIN"/>
    <property type="match status" value="1"/>
</dbReference>
<dbReference type="EMBL" id="JAVFWL010000006">
    <property type="protein sequence ID" value="KAK6761227.1"/>
    <property type="molecule type" value="Genomic_DNA"/>
</dbReference>
<evidence type="ECO:0000313" key="2">
    <source>
        <dbReference type="Proteomes" id="UP001303046"/>
    </source>
</evidence>
<keyword evidence="2" id="KW-1185">Reference proteome</keyword>
<protein>
    <submittedName>
        <fullName evidence="1">Uncharacterized protein</fullName>
    </submittedName>
</protein>
<gene>
    <name evidence="1" type="primary">Necator_chrX.g22497</name>
    <name evidence="1" type="ORF">RB195_022334</name>
</gene>
<reference evidence="1 2" key="1">
    <citation type="submission" date="2023-08" db="EMBL/GenBank/DDBJ databases">
        <title>A Necator americanus chromosomal reference genome.</title>
        <authorList>
            <person name="Ilik V."/>
            <person name="Petrzelkova K.J."/>
            <person name="Pardy F."/>
            <person name="Fuh T."/>
            <person name="Niatou-Singa F.S."/>
            <person name="Gouil Q."/>
            <person name="Baker L."/>
            <person name="Ritchie M.E."/>
            <person name="Jex A.R."/>
            <person name="Gazzola D."/>
            <person name="Li H."/>
            <person name="Toshio Fujiwara R."/>
            <person name="Zhan B."/>
            <person name="Aroian R.V."/>
            <person name="Pafco B."/>
            <person name="Schwarz E.M."/>
        </authorList>
    </citation>
    <scope>NUCLEOTIDE SEQUENCE [LARGE SCALE GENOMIC DNA]</scope>
    <source>
        <strain evidence="1 2">Aroian</strain>
        <tissue evidence="1">Whole animal</tissue>
    </source>
</reference>
<accession>A0ABR1EEW3</accession>
<dbReference type="Proteomes" id="UP001303046">
    <property type="component" value="Unassembled WGS sequence"/>
</dbReference>